<reference evidence="2" key="1">
    <citation type="submission" date="2020-10" db="EMBL/GenBank/DDBJ databases">
        <authorList>
            <person name="Gilroy R."/>
        </authorList>
    </citation>
    <scope>NUCLEOTIDE SEQUENCE</scope>
    <source>
        <strain evidence="2">ChiGjej1B1-22543</strain>
    </source>
</reference>
<gene>
    <name evidence="2" type="ORF">IAC52_00155</name>
</gene>
<comment type="caution">
    <text evidence="2">The sequence shown here is derived from an EMBL/GenBank/DDBJ whole genome shotgun (WGS) entry which is preliminary data.</text>
</comment>
<dbReference type="Proteomes" id="UP000824070">
    <property type="component" value="Unassembled WGS sequence"/>
</dbReference>
<keyword evidence="1" id="KW-0812">Transmembrane</keyword>
<organism evidence="2 3">
    <name type="scientific">Candidatus Alloenteromonas pullicola</name>
    <dbReference type="NCBI Taxonomy" id="2840784"/>
    <lineage>
        <taxon>Bacteria</taxon>
        <taxon>Bacillati</taxon>
        <taxon>Bacillota</taxon>
        <taxon>Bacillota incertae sedis</taxon>
        <taxon>Candidatus Alloenteromonas</taxon>
    </lineage>
</organism>
<name>A0A9D1LMQ2_9FIRM</name>
<keyword evidence="1" id="KW-1133">Transmembrane helix</keyword>
<feature type="transmembrane region" description="Helical" evidence="1">
    <location>
        <begin position="42"/>
        <end position="65"/>
    </location>
</feature>
<feature type="transmembrane region" description="Helical" evidence="1">
    <location>
        <begin position="77"/>
        <end position="96"/>
    </location>
</feature>
<reference evidence="2" key="2">
    <citation type="journal article" date="2021" name="PeerJ">
        <title>Extensive microbial diversity within the chicken gut microbiome revealed by metagenomics and culture.</title>
        <authorList>
            <person name="Gilroy R."/>
            <person name="Ravi A."/>
            <person name="Getino M."/>
            <person name="Pursley I."/>
            <person name="Horton D.L."/>
            <person name="Alikhan N.F."/>
            <person name="Baker D."/>
            <person name="Gharbi K."/>
            <person name="Hall N."/>
            <person name="Watson M."/>
            <person name="Adriaenssens E.M."/>
            <person name="Foster-Nyarko E."/>
            <person name="Jarju S."/>
            <person name="Secka A."/>
            <person name="Antonio M."/>
            <person name="Oren A."/>
            <person name="Chaudhuri R.R."/>
            <person name="La Ragione R."/>
            <person name="Hildebrand F."/>
            <person name="Pallen M.J."/>
        </authorList>
    </citation>
    <scope>NUCLEOTIDE SEQUENCE</scope>
    <source>
        <strain evidence="2">ChiGjej1B1-22543</strain>
    </source>
</reference>
<evidence type="ECO:0000256" key="1">
    <source>
        <dbReference type="SAM" id="Phobius"/>
    </source>
</evidence>
<proteinExistence type="predicted"/>
<evidence type="ECO:0000313" key="3">
    <source>
        <dbReference type="Proteomes" id="UP000824070"/>
    </source>
</evidence>
<accession>A0A9D1LMQ2</accession>
<dbReference type="AlphaFoldDB" id="A0A9D1LMQ2"/>
<protein>
    <submittedName>
        <fullName evidence="2">Uncharacterized protein</fullName>
    </submittedName>
</protein>
<feature type="transmembrane region" description="Helical" evidence="1">
    <location>
        <begin position="7"/>
        <end position="30"/>
    </location>
</feature>
<evidence type="ECO:0000313" key="2">
    <source>
        <dbReference type="EMBL" id="HIU44701.1"/>
    </source>
</evidence>
<dbReference type="EMBL" id="DVMV01000004">
    <property type="protein sequence ID" value="HIU44701.1"/>
    <property type="molecule type" value="Genomic_DNA"/>
</dbReference>
<sequence>MVGEKRFLTMVGYCLSGAFLLLGVLQSLSFNMYHIYSHMVDFSALLVVTELCKISAYLVVPLSIFLRHKTSRNILKLVIGIVALLSFSCIGEYSSMVKTALNSPNANNLDPVTLEIYDSINLFMPRSAIFAMFALTDFILL</sequence>
<feature type="non-terminal residue" evidence="2">
    <location>
        <position position="141"/>
    </location>
</feature>
<keyword evidence="1" id="KW-0472">Membrane</keyword>